<dbReference type="PANTHER" id="PTHR21174">
    <property type="match status" value="1"/>
</dbReference>
<dbReference type="PIRSF" id="PIRSF035170">
    <property type="entry name" value="HD_phosphohydro"/>
    <property type="match status" value="1"/>
</dbReference>
<reference evidence="1 2" key="1">
    <citation type="submission" date="2022-06" db="EMBL/GenBank/DDBJ databases">
        <title>Roseomonas CN29.</title>
        <authorList>
            <person name="Cheng Y."/>
            <person name="He X."/>
        </authorList>
    </citation>
    <scope>NUCLEOTIDE SEQUENCE [LARGE SCALE GENOMIC DNA]</scope>
    <source>
        <strain evidence="1 2">CN29</strain>
    </source>
</reference>
<dbReference type="Proteomes" id="UP001524642">
    <property type="component" value="Unassembled WGS sequence"/>
</dbReference>
<dbReference type="EMBL" id="JANJOU010000019">
    <property type="protein sequence ID" value="MCR0984263.1"/>
    <property type="molecule type" value="Genomic_DNA"/>
</dbReference>
<proteinExistence type="predicted"/>
<evidence type="ECO:0008006" key="3">
    <source>
        <dbReference type="Google" id="ProtNLM"/>
    </source>
</evidence>
<dbReference type="PANTHER" id="PTHR21174:SF0">
    <property type="entry name" value="HD PHOSPHOHYDROLASE FAMILY PROTEIN-RELATED"/>
    <property type="match status" value="1"/>
</dbReference>
<evidence type="ECO:0000313" key="2">
    <source>
        <dbReference type="Proteomes" id="UP001524642"/>
    </source>
</evidence>
<name>A0ABT1X823_9PROT</name>
<gene>
    <name evidence="1" type="ORF">NRP21_19580</name>
</gene>
<comment type="caution">
    <text evidence="1">The sequence shown here is derived from an EMBL/GenBank/DDBJ whole genome shotgun (WGS) entry which is preliminary data.</text>
</comment>
<dbReference type="SUPFAM" id="SSF109604">
    <property type="entry name" value="HD-domain/PDEase-like"/>
    <property type="match status" value="1"/>
</dbReference>
<organism evidence="1 2">
    <name type="scientific">Roseomonas populi</name>
    <dbReference type="NCBI Taxonomy" id="3121582"/>
    <lineage>
        <taxon>Bacteria</taxon>
        <taxon>Pseudomonadati</taxon>
        <taxon>Pseudomonadota</taxon>
        <taxon>Alphaproteobacteria</taxon>
        <taxon>Acetobacterales</taxon>
        <taxon>Roseomonadaceae</taxon>
        <taxon>Roseomonas</taxon>
    </lineage>
</organism>
<dbReference type="InterPro" id="IPR009218">
    <property type="entry name" value="HD_phosphohydro"/>
</dbReference>
<keyword evidence="2" id="KW-1185">Reference proteome</keyword>
<protein>
    <recommendedName>
        <fullName evidence="3">Phosphohydrolase</fullName>
    </recommendedName>
</protein>
<evidence type="ECO:0000313" key="1">
    <source>
        <dbReference type="EMBL" id="MCR0984263.1"/>
    </source>
</evidence>
<dbReference type="RefSeq" id="WP_257717917.1">
    <property type="nucleotide sequence ID" value="NZ_JANJOU010000019.1"/>
</dbReference>
<accession>A0ABT1X823</accession>
<sequence length="197" mass="21559">MFSRLDACRAALRARLAEPHRAYHGQSHVDAMLRGMAALPGPLAHAAAIELAIWYHDAVYDPAARDNEARSAALLRADLSGLVHPQVIGIAAEMIRLTATHEIPPDLPENWSREVALFLDLDLAVLGADPPGYDAYERGIAAEYEPVHGRDAYRAGRAGFLRALLARPRLFHTDEFHAALDGTARANIRRALEHLPG</sequence>